<proteinExistence type="predicted"/>
<evidence type="ECO:0000313" key="3">
    <source>
        <dbReference type="Proteomes" id="UP000249522"/>
    </source>
</evidence>
<dbReference type="InterPro" id="IPR006949">
    <property type="entry name" value="Barrel_Baseplate_J-like"/>
</dbReference>
<dbReference type="Proteomes" id="UP000249522">
    <property type="component" value="Unassembled WGS sequence"/>
</dbReference>
<feature type="domain" description="Baseplate protein J-like barrel" evidence="1">
    <location>
        <begin position="95"/>
        <end position="174"/>
    </location>
</feature>
<keyword evidence="3" id="KW-1185">Reference proteome</keyword>
<dbReference type="PANTHER" id="PTHR37829">
    <property type="entry name" value="PHAGE-LIKE ELEMENT PBSX PROTEIN XKDT"/>
    <property type="match status" value="1"/>
</dbReference>
<organism evidence="2 3">
    <name type="scientific">Paenibacillus sambharensis</name>
    <dbReference type="NCBI Taxonomy" id="1803190"/>
    <lineage>
        <taxon>Bacteria</taxon>
        <taxon>Bacillati</taxon>
        <taxon>Bacillota</taxon>
        <taxon>Bacilli</taxon>
        <taxon>Bacillales</taxon>
        <taxon>Paenibacillaceae</taxon>
        <taxon>Paenibacillus</taxon>
    </lineage>
</organism>
<accession>A0A2W1LB13</accession>
<sequence>MLDKTGFKRQRFEDIYASMEEKAREVFGDNVKTSERSPLGLILRIFAWILARLWQTAESVYYSGYINTAEGTSLDRLGPFVGVSRLIEQHAVGMVILTGTPGYIVQAGFRLAAGDIYFETVDQVVIQTDGRVKAAIRAVTAGQTGNVAAGIITEIVNPNADVLSVTNPAATNGGREKETDTEFRERFSLSVSAGGAATVDSIRGALLSVPGIRAATVIENASSEVMDGRSPKSFEAYVLGGSPNEIGRAIFSKKAAGIESVGEQVVTVTDLGGNPHEVRFSYAPTIQLEVRVAVAVTSSFPIDGAGRIKTAIIRYIGGEDVDGQVYSGLSMGEDVILSRMTAAVFTVPGVEDVSTELSLDGGETWLQHNIAIERQQVAQADAERIQVNMQ</sequence>
<dbReference type="OrthoDB" id="7904838at2"/>
<evidence type="ECO:0000259" key="1">
    <source>
        <dbReference type="Pfam" id="PF04865"/>
    </source>
</evidence>
<protein>
    <recommendedName>
        <fullName evidence="1">Baseplate protein J-like barrel domain-containing protein</fullName>
    </recommendedName>
</protein>
<dbReference type="AlphaFoldDB" id="A0A2W1LB13"/>
<name>A0A2W1LB13_9BACL</name>
<comment type="caution">
    <text evidence="2">The sequence shown here is derived from an EMBL/GenBank/DDBJ whole genome shotgun (WGS) entry which is preliminary data.</text>
</comment>
<dbReference type="InterPro" id="IPR052399">
    <property type="entry name" value="Phage_Baseplate_Assmbl_Protein"/>
</dbReference>
<gene>
    <name evidence="2" type="ORF">DNH61_07805</name>
</gene>
<dbReference type="Pfam" id="PF04865">
    <property type="entry name" value="Baseplate_J"/>
    <property type="match status" value="1"/>
</dbReference>
<dbReference type="PANTHER" id="PTHR37829:SF3">
    <property type="entry name" value="PROTEIN JAYE-RELATED"/>
    <property type="match status" value="1"/>
</dbReference>
<dbReference type="RefSeq" id="WP_111146100.1">
    <property type="nucleotide sequence ID" value="NZ_QKRB01000038.1"/>
</dbReference>
<evidence type="ECO:0000313" key="2">
    <source>
        <dbReference type="EMBL" id="PZD96406.1"/>
    </source>
</evidence>
<dbReference type="EMBL" id="QKRB01000038">
    <property type="protein sequence ID" value="PZD96406.1"/>
    <property type="molecule type" value="Genomic_DNA"/>
</dbReference>
<reference evidence="2 3" key="1">
    <citation type="submission" date="2018-06" db="EMBL/GenBank/DDBJ databases">
        <title>Paenibacillus imtechensis sp. nov.</title>
        <authorList>
            <person name="Pinnaka A.K."/>
            <person name="Singh H."/>
            <person name="Kaur M."/>
        </authorList>
    </citation>
    <scope>NUCLEOTIDE SEQUENCE [LARGE SCALE GENOMIC DNA]</scope>
    <source>
        <strain evidence="2 3">SMB1</strain>
    </source>
</reference>